<evidence type="ECO:0000256" key="1">
    <source>
        <dbReference type="SAM" id="SignalP"/>
    </source>
</evidence>
<evidence type="ECO:0000313" key="2">
    <source>
        <dbReference type="EMBL" id="MFC6391816.1"/>
    </source>
</evidence>
<proteinExistence type="predicted"/>
<accession>A0ABW1WTK1</accession>
<dbReference type="Proteomes" id="UP001596237">
    <property type="component" value="Unassembled WGS sequence"/>
</dbReference>
<gene>
    <name evidence="2" type="ORF">ACFQDP_21140</name>
</gene>
<reference evidence="3" key="1">
    <citation type="journal article" date="2019" name="Int. J. Syst. Evol. Microbiol.">
        <title>The Global Catalogue of Microorganisms (GCM) 10K type strain sequencing project: providing services to taxonomists for standard genome sequencing and annotation.</title>
        <authorList>
            <consortium name="The Broad Institute Genomics Platform"/>
            <consortium name="The Broad Institute Genome Sequencing Center for Infectious Disease"/>
            <person name="Wu L."/>
            <person name="Ma J."/>
        </authorList>
    </citation>
    <scope>NUCLEOTIDE SEQUENCE [LARGE SCALE GENOMIC DNA]</scope>
    <source>
        <strain evidence="3">CCUG 36916</strain>
    </source>
</reference>
<name>A0ABW1WTK1_9HYPH</name>
<keyword evidence="1" id="KW-0732">Signal</keyword>
<comment type="caution">
    <text evidence="2">The sequence shown here is derived from an EMBL/GenBank/DDBJ whole genome shotgun (WGS) entry which is preliminary data.</text>
</comment>
<dbReference type="RefSeq" id="WP_192283859.1">
    <property type="nucleotide sequence ID" value="NZ_JBHSTT010000085.1"/>
</dbReference>
<dbReference type="EMBL" id="JBHSTT010000085">
    <property type="protein sequence ID" value="MFC6391816.1"/>
    <property type="molecule type" value="Genomic_DNA"/>
</dbReference>
<evidence type="ECO:0000313" key="3">
    <source>
        <dbReference type="Proteomes" id="UP001596237"/>
    </source>
</evidence>
<evidence type="ECO:0008006" key="4">
    <source>
        <dbReference type="Google" id="ProtNLM"/>
    </source>
</evidence>
<sequence>MPGAPSRTGFPGPGSGLRLRCALLVIGATLGAQAAAAQTRDLPHDLDALEQAWHGCVREAYARQVPNQSRAGAQRNVLDECREHEDTLVAATMTLREREDEAARRAGLPLTIRAGAWAASVAAYVVDPVASWLQGRQR</sequence>
<organism evidence="2 3">
    <name type="scientific">Methylorubrum zatmanii</name>
    <dbReference type="NCBI Taxonomy" id="29429"/>
    <lineage>
        <taxon>Bacteria</taxon>
        <taxon>Pseudomonadati</taxon>
        <taxon>Pseudomonadota</taxon>
        <taxon>Alphaproteobacteria</taxon>
        <taxon>Hyphomicrobiales</taxon>
        <taxon>Methylobacteriaceae</taxon>
        <taxon>Methylorubrum</taxon>
    </lineage>
</organism>
<protein>
    <recommendedName>
        <fullName evidence="4">Lysozyme inhibitor LprI N-terminal domain-containing protein</fullName>
    </recommendedName>
</protein>
<keyword evidence="3" id="KW-1185">Reference proteome</keyword>
<feature type="signal peptide" evidence="1">
    <location>
        <begin position="1"/>
        <end position="34"/>
    </location>
</feature>
<feature type="chain" id="PRO_5046990151" description="Lysozyme inhibitor LprI N-terminal domain-containing protein" evidence="1">
    <location>
        <begin position="35"/>
        <end position="138"/>
    </location>
</feature>